<feature type="region of interest" description="Disordered" evidence="1">
    <location>
        <begin position="47"/>
        <end position="70"/>
    </location>
</feature>
<dbReference type="PANTHER" id="PTHR43737:SF1">
    <property type="entry name" value="DUF1501 DOMAIN-CONTAINING PROTEIN"/>
    <property type="match status" value="1"/>
</dbReference>
<evidence type="ECO:0000256" key="1">
    <source>
        <dbReference type="SAM" id="MobiDB-lite"/>
    </source>
</evidence>
<dbReference type="EMBL" id="CP041730">
    <property type="protein sequence ID" value="QDQ29104.1"/>
    <property type="molecule type" value="Genomic_DNA"/>
</dbReference>
<evidence type="ECO:0000313" key="3">
    <source>
        <dbReference type="Proteomes" id="UP000317550"/>
    </source>
</evidence>
<protein>
    <submittedName>
        <fullName evidence="2">DUF1800 domain-containing protein</fullName>
    </submittedName>
</protein>
<proteinExistence type="predicted"/>
<sequence>MPPTRHNPCPSLSRIIEDCDALDKSAQTFGGPVPAIGSFRLRRRWRRQRDRRHHAPHGAAYRSSHGAPTVPPTIPPVADVSEADALRLLEQSSFGPTDASLAEVKRLGLAGFLDKQFAQPTTGYGTFPYLDGNSMVGCPAGSGSTCYRDNYTMFLLQHRFFQNAIAGPDQLRQRAAFALSQILVASGMEVNQPYGMAPYQHIMLNHAFGNFRDILNEVTLSPAMGDYLDMVNNDKPNPTRGTEPNENYAREVMQLFSIGVWKLNPDGSQQLDGHGAPIPAYDQEVVEGFAHALTGWTYPPRPGVASKWPNPRNYGARMVPFADRHDGGSKKLLDGKVLPAGQSPEQDLAAAVDSLFQHPNVGPFIGRQLIQHLTTSNPSPAYVGRVSAAFNDNGAGVRGDMKAVFRAILLDSEVRGDRKSEAGYGKLREPAVFAAGLVRTLGGRSDGGYLRSQTATMAQDVYAPASVFNYYPADYLVGGLQGPQFGIYNASTAFARANFVNALLAANGISADASVPASFGTKIEWGPWLTLAPDSGKLLDRINQLLFHGSMSEAMRGTIKQAVDAISVTDSYNRARTALYLAATSPQFQIQR</sequence>
<dbReference type="InterPro" id="IPR014917">
    <property type="entry name" value="DUF1800"/>
</dbReference>
<accession>A0A516SLR4</accession>
<evidence type="ECO:0000313" key="2">
    <source>
        <dbReference type="EMBL" id="QDQ29104.1"/>
    </source>
</evidence>
<dbReference type="Proteomes" id="UP000317550">
    <property type="component" value="Chromosome"/>
</dbReference>
<gene>
    <name evidence="2" type="ORF">FNU76_23665</name>
</gene>
<feature type="compositionally biased region" description="Basic residues" evidence="1">
    <location>
        <begin position="47"/>
        <end position="56"/>
    </location>
</feature>
<reference evidence="3" key="1">
    <citation type="submission" date="2019-07" db="EMBL/GenBank/DDBJ databases">
        <title>Chitinimonas sp. nov., isolated from Ny-Alesund, arctica soil.</title>
        <authorList>
            <person name="Xu Q."/>
            <person name="Peng F."/>
        </authorList>
    </citation>
    <scope>NUCLEOTIDE SEQUENCE [LARGE SCALE GENOMIC DNA]</scope>
    <source>
        <strain evidence="3">R3-44</strain>
    </source>
</reference>
<dbReference type="KEGG" id="cari:FNU76_23665"/>
<name>A0A516SLR4_9NEIS</name>
<organism evidence="2 3">
    <name type="scientific">Chitinimonas arctica</name>
    <dbReference type="NCBI Taxonomy" id="2594795"/>
    <lineage>
        <taxon>Bacteria</taxon>
        <taxon>Pseudomonadati</taxon>
        <taxon>Pseudomonadota</taxon>
        <taxon>Betaproteobacteria</taxon>
        <taxon>Neisseriales</taxon>
        <taxon>Chitinibacteraceae</taxon>
        <taxon>Chitinimonas</taxon>
    </lineage>
</organism>
<dbReference type="PANTHER" id="PTHR43737">
    <property type="entry name" value="BLL7424 PROTEIN"/>
    <property type="match status" value="1"/>
</dbReference>
<dbReference type="OrthoDB" id="9772295at2"/>
<dbReference type="AlphaFoldDB" id="A0A516SLR4"/>
<keyword evidence="3" id="KW-1185">Reference proteome</keyword>
<dbReference type="Pfam" id="PF08811">
    <property type="entry name" value="DUF1800"/>
    <property type="match status" value="1"/>
</dbReference>